<evidence type="ECO:0000313" key="10">
    <source>
        <dbReference type="Proteomes" id="UP000031338"/>
    </source>
</evidence>
<name>A0A0B8ZVC9_9SPHN</name>
<keyword evidence="6 9" id="KW-0418">Kinase</keyword>
<keyword evidence="7" id="KW-0067">ATP-binding</keyword>
<dbReference type="RefSeq" id="WP_197423759.1">
    <property type="nucleotide sequence ID" value="NZ_JRVC01000032.1"/>
</dbReference>
<dbReference type="PANTHER" id="PTHR41523:SF8">
    <property type="entry name" value="ETHYLENE RESPONSE SENSOR PROTEIN"/>
    <property type="match status" value="1"/>
</dbReference>
<dbReference type="PATRIC" id="fig|48936.3.peg.4389"/>
<dbReference type="EMBL" id="JRVC01000032">
    <property type="protein sequence ID" value="KHS42228.1"/>
    <property type="molecule type" value="Genomic_DNA"/>
</dbReference>
<dbReference type="InterPro" id="IPR003594">
    <property type="entry name" value="HATPase_dom"/>
</dbReference>
<feature type="domain" description="Histidine kinase/HSP90-like ATPase" evidence="8">
    <location>
        <begin position="244"/>
        <end position="339"/>
    </location>
</feature>
<keyword evidence="3" id="KW-0597">Phosphoprotein</keyword>
<proteinExistence type="predicted"/>
<dbReference type="EC" id="2.7.13.3" evidence="2"/>
<dbReference type="STRING" id="48936.NJ75_04356"/>
<organism evidence="9 10">
    <name type="scientific">Novosphingobium subterraneum</name>
    <dbReference type="NCBI Taxonomy" id="48936"/>
    <lineage>
        <taxon>Bacteria</taxon>
        <taxon>Pseudomonadati</taxon>
        <taxon>Pseudomonadota</taxon>
        <taxon>Alphaproteobacteria</taxon>
        <taxon>Sphingomonadales</taxon>
        <taxon>Sphingomonadaceae</taxon>
        <taxon>Novosphingobium</taxon>
    </lineage>
</organism>
<dbReference type="SUPFAM" id="SSF55874">
    <property type="entry name" value="ATPase domain of HSP90 chaperone/DNA topoisomerase II/histidine kinase"/>
    <property type="match status" value="1"/>
</dbReference>
<gene>
    <name evidence="9" type="ORF">NJ75_04356</name>
</gene>
<keyword evidence="5" id="KW-0547">Nucleotide-binding</keyword>
<dbReference type="SUPFAM" id="SSF55785">
    <property type="entry name" value="PYP-like sensor domain (PAS domain)"/>
    <property type="match status" value="1"/>
</dbReference>
<dbReference type="InterPro" id="IPR013656">
    <property type="entry name" value="PAS_4"/>
</dbReference>
<evidence type="ECO:0000256" key="7">
    <source>
        <dbReference type="ARBA" id="ARBA00022840"/>
    </source>
</evidence>
<evidence type="ECO:0000256" key="3">
    <source>
        <dbReference type="ARBA" id="ARBA00022553"/>
    </source>
</evidence>
<reference evidence="9 10" key="1">
    <citation type="submission" date="2014-10" db="EMBL/GenBank/DDBJ databases">
        <title>Draft genome sequence of Novosphingobium subterraneum DSM 12447.</title>
        <authorList>
            <person name="Gan H.M."/>
            <person name="Gan H.Y."/>
            <person name="Savka M.A."/>
        </authorList>
    </citation>
    <scope>NUCLEOTIDE SEQUENCE [LARGE SCALE GENOMIC DNA]</scope>
    <source>
        <strain evidence="9 10">DSM 12447</strain>
    </source>
</reference>
<evidence type="ECO:0000256" key="6">
    <source>
        <dbReference type="ARBA" id="ARBA00022777"/>
    </source>
</evidence>
<dbReference type="InterPro" id="IPR011495">
    <property type="entry name" value="Sig_transdc_His_kin_sub2_dim/P"/>
</dbReference>
<keyword evidence="10" id="KW-1185">Reference proteome</keyword>
<evidence type="ECO:0000259" key="8">
    <source>
        <dbReference type="SMART" id="SM00387"/>
    </source>
</evidence>
<dbReference type="Gene3D" id="3.30.450.20">
    <property type="entry name" value="PAS domain"/>
    <property type="match status" value="1"/>
</dbReference>
<evidence type="ECO:0000256" key="5">
    <source>
        <dbReference type="ARBA" id="ARBA00022741"/>
    </source>
</evidence>
<evidence type="ECO:0000256" key="2">
    <source>
        <dbReference type="ARBA" id="ARBA00012438"/>
    </source>
</evidence>
<dbReference type="AlphaFoldDB" id="A0A0B8ZVC9"/>
<evidence type="ECO:0000313" key="9">
    <source>
        <dbReference type="EMBL" id="KHS42228.1"/>
    </source>
</evidence>
<dbReference type="SMART" id="SM00387">
    <property type="entry name" value="HATPase_c"/>
    <property type="match status" value="1"/>
</dbReference>
<dbReference type="GO" id="GO:0004673">
    <property type="term" value="F:protein histidine kinase activity"/>
    <property type="evidence" value="ECO:0007669"/>
    <property type="project" value="UniProtKB-EC"/>
</dbReference>
<dbReference type="Pfam" id="PF02518">
    <property type="entry name" value="HATPase_c"/>
    <property type="match status" value="1"/>
</dbReference>
<comment type="caution">
    <text evidence="9">The sequence shown here is derived from an EMBL/GenBank/DDBJ whole genome shotgun (WGS) entry which is preliminary data.</text>
</comment>
<comment type="catalytic activity">
    <reaction evidence="1">
        <text>ATP + protein L-histidine = ADP + protein N-phospho-L-histidine.</text>
        <dbReference type="EC" id="2.7.13.3"/>
    </reaction>
</comment>
<dbReference type="Pfam" id="PF08448">
    <property type="entry name" value="PAS_4"/>
    <property type="match status" value="1"/>
</dbReference>
<accession>A0A0B8ZVC9</accession>
<sequence length="344" mass="36652">MAPAQSLSMHAPDGLGLAIVLASSTPLVLMDPSLTVRAASGSFCTLFDLDPKEVSGRKLLDLGAGEWNLPRLRSLLTTTIAGSVAIEAYELDLQRPGRLHHLVLNAQRLAYGADHEVGLLLAIADVSESRLLTDQKDDLIKQKQVLLQELQHRVANSLQIIASVLMLGARRVQSEEARSHLKEAHERVMAVARLQKHLTTSTAEGVALAEYLTTLCASIGASMILEPEHLKLSIAVDDTVFSAEASVSMGLIVTELVINALKHAFPDHKAGGEIHVTFRSLAKGWLLQVTDNGVGKSQDAPPGLGTSIVEALAKQLQATVIVTAAHPGTSVMIKHLAASRAVTS</sequence>
<evidence type="ECO:0000256" key="1">
    <source>
        <dbReference type="ARBA" id="ARBA00000085"/>
    </source>
</evidence>
<dbReference type="InterPro" id="IPR036890">
    <property type="entry name" value="HATPase_C_sf"/>
</dbReference>
<protein>
    <recommendedName>
        <fullName evidence="2">histidine kinase</fullName>
        <ecNumber evidence="2">2.7.13.3</ecNumber>
    </recommendedName>
</protein>
<evidence type="ECO:0000256" key="4">
    <source>
        <dbReference type="ARBA" id="ARBA00022679"/>
    </source>
</evidence>
<dbReference type="Pfam" id="PF07568">
    <property type="entry name" value="HisKA_2"/>
    <property type="match status" value="1"/>
</dbReference>
<dbReference type="InterPro" id="IPR035965">
    <property type="entry name" value="PAS-like_dom_sf"/>
</dbReference>
<dbReference type="Gene3D" id="3.30.565.10">
    <property type="entry name" value="Histidine kinase-like ATPase, C-terminal domain"/>
    <property type="match status" value="1"/>
</dbReference>
<keyword evidence="4" id="KW-0808">Transferase</keyword>
<dbReference type="GO" id="GO:0005524">
    <property type="term" value="F:ATP binding"/>
    <property type="evidence" value="ECO:0007669"/>
    <property type="project" value="UniProtKB-KW"/>
</dbReference>
<dbReference type="Proteomes" id="UP000031338">
    <property type="component" value="Unassembled WGS sequence"/>
</dbReference>
<dbReference type="PANTHER" id="PTHR41523">
    <property type="entry name" value="TWO-COMPONENT SYSTEM SENSOR PROTEIN"/>
    <property type="match status" value="1"/>
</dbReference>